<evidence type="ECO:0000313" key="2">
    <source>
        <dbReference type="EMBL" id="MEK8089399.1"/>
    </source>
</evidence>
<sequence>MNELSTTLSYILWPVAFMILGGIAAIFRAPGPRLTSAIQHFAAGVVFAAIAVELLPELVGEHAPFAVMVGFALGVLLMLGMKALTARLGAKTVLPAGGTASPLGLVATVAIDVFIDGLLIGVGFAAGAEQGKMLTFALTLELLFLGLSAASSQIQAGVARARVVGVTLLLGGLVALGASIGILLLGGLKGPILAGVLAFGSAALLYLVTEELLVEAHEVPETPWLTAAFFLGFLVFLELGMAV</sequence>
<dbReference type="RefSeq" id="WP_341370458.1">
    <property type="nucleotide sequence ID" value="NZ_JBBPCO010000005.1"/>
</dbReference>
<name>A0ABU9D7K9_9PROT</name>
<feature type="transmembrane region" description="Helical" evidence="1">
    <location>
        <begin position="63"/>
        <end position="84"/>
    </location>
</feature>
<comment type="caution">
    <text evidence="2">The sequence shown here is derived from an EMBL/GenBank/DDBJ whole genome shotgun (WGS) entry which is preliminary data.</text>
</comment>
<keyword evidence="3" id="KW-1185">Reference proteome</keyword>
<reference evidence="2 3" key="1">
    <citation type="submission" date="2024-04" db="EMBL/GenBank/DDBJ databases">
        <authorList>
            <person name="Abashina T."/>
            <person name="Shaikin A."/>
        </authorList>
    </citation>
    <scope>NUCLEOTIDE SEQUENCE [LARGE SCALE GENOMIC DNA]</scope>
    <source>
        <strain evidence="2 3">AAFK</strain>
    </source>
</reference>
<protein>
    <submittedName>
        <fullName evidence="2">Transporter</fullName>
    </submittedName>
</protein>
<feature type="transmembrane region" description="Helical" evidence="1">
    <location>
        <begin position="37"/>
        <end position="56"/>
    </location>
</feature>
<feature type="transmembrane region" description="Helical" evidence="1">
    <location>
        <begin position="133"/>
        <end position="151"/>
    </location>
</feature>
<feature type="transmembrane region" description="Helical" evidence="1">
    <location>
        <begin position="192"/>
        <end position="209"/>
    </location>
</feature>
<feature type="transmembrane region" description="Helical" evidence="1">
    <location>
        <begin position="163"/>
        <end position="185"/>
    </location>
</feature>
<feature type="transmembrane region" description="Helical" evidence="1">
    <location>
        <begin position="104"/>
        <end position="126"/>
    </location>
</feature>
<keyword evidence="1" id="KW-0472">Membrane</keyword>
<dbReference type="Proteomes" id="UP001446205">
    <property type="component" value="Unassembled WGS sequence"/>
</dbReference>
<proteinExistence type="predicted"/>
<feature type="transmembrane region" description="Helical" evidence="1">
    <location>
        <begin position="224"/>
        <end position="242"/>
    </location>
</feature>
<feature type="transmembrane region" description="Helical" evidence="1">
    <location>
        <begin position="12"/>
        <end position="31"/>
    </location>
</feature>
<evidence type="ECO:0000256" key="1">
    <source>
        <dbReference type="SAM" id="Phobius"/>
    </source>
</evidence>
<accession>A0ABU9D7K9</accession>
<keyword evidence="1" id="KW-1133">Transmembrane helix</keyword>
<keyword evidence="1" id="KW-0812">Transmembrane</keyword>
<gene>
    <name evidence="2" type="ORF">WOB96_06420</name>
</gene>
<dbReference type="EMBL" id="JBBPCO010000005">
    <property type="protein sequence ID" value="MEK8089399.1"/>
    <property type="molecule type" value="Genomic_DNA"/>
</dbReference>
<organism evidence="2 3">
    <name type="scientific">Thermithiobacillus plumbiphilus</name>
    <dbReference type="NCBI Taxonomy" id="1729899"/>
    <lineage>
        <taxon>Bacteria</taxon>
        <taxon>Pseudomonadati</taxon>
        <taxon>Pseudomonadota</taxon>
        <taxon>Acidithiobacillia</taxon>
        <taxon>Acidithiobacillales</taxon>
        <taxon>Thermithiobacillaceae</taxon>
        <taxon>Thermithiobacillus</taxon>
    </lineage>
</organism>
<evidence type="ECO:0000313" key="3">
    <source>
        <dbReference type="Proteomes" id="UP001446205"/>
    </source>
</evidence>